<dbReference type="EMBL" id="BART01009468">
    <property type="protein sequence ID" value="GAG68929.1"/>
    <property type="molecule type" value="Genomic_DNA"/>
</dbReference>
<dbReference type="Pfam" id="PF18998">
    <property type="entry name" value="Flg_new_2"/>
    <property type="match status" value="1"/>
</dbReference>
<dbReference type="InterPro" id="IPR015919">
    <property type="entry name" value="Cadherin-like_sf"/>
</dbReference>
<feature type="non-terminal residue" evidence="2">
    <location>
        <position position="368"/>
    </location>
</feature>
<name>X0ZHV7_9ZZZZ</name>
<evidence type="ECO:0000259" key="1">
    <source>
        <dbReference type="Pfam" id="PF18998"/>
    </source>
</evidence>
<comment type="caution">
    <text evidence="2">The sequence shown here is derived from an EMBL/GenBank/DDBJ whole genome shotgun (WGS) entry which is preliminary data.</text>
</comment>
<accession>X0ZHV7</accession>
<dbReference type="AlphaFoldDB" id="X0ZHV7"/>
<dbReference type="Gene3D" id="2.60.40.10">
    <property type="entry name" value="Immunoglobulins"/>
    <property type="match status" value="1"/>
</dbReference>
<dbReference type="Pfam" id="PF05345">
    <property type="entry name" value="He_PIG"/>
    <property type="match status" value="1"/>
</dbReference>
<dbReference type="GO" id="GO:0005509">
    <property type="term" value="F:calcium ion binding"/>
    <property type="evidence" value="ECO:0007669"/>
    <property type="project" value="InterPro"/>
</dbReference>
<feature type="non-terminal residue" evidence="2">
    <location>
        <position position="1"/>
    </location>
</feature>
<protein>
    <recommendedName>
        <fullName evidence="1">Bacterial repeat domain-containing protein</fullName>
    </recommendedName>
</protein>
<sequence>NAGESYVSSTGSTFADITDTFPNANICIKGLAGTPPVTPPMIISTPVTVGTVGWPYSYNVNASGYPSPTYTLTTYPSGMTIDPNTGLIEWTPGAPGDFDVGVKASNDQSPDANQGFTITVSEPPPYVDDVANADIAVQGSVSGSYTDAQSSNDGYEAITEVREGNPGRGYSSLQHKWTINVTGGDTVTFYVEAYQTASSDGDNFVSAYSTNDSAYTDMLTVSKTSDDDTAQSYELPSSLSGTVYIRVVDTDSGKGNQDMDTLYIDHLYIRSTSDNPITYTLTVNIVGSGSIVSDPNQATYYYNDTVQLTANAEPGWTFESWSGDLTGSTNPESLLVTDNMNVTATFTIEQKTIFGYITEPDANIPVEG</sequence>
<organism evidence="2">
    <name type="scientific">marine sediment metagenome</name>
    <dbReference type="NCBI Taxonomy" id="412755"/>
    <lineage>
        <taxon>unclassified sequences</taxon>
        <taxon>metagenomes</taxon>
        <taxon>ecological metagenomes</taxon>
    </lineage>
</organism>
<dbReference type="InterPro" id="IPR013783">
    <property type="entry name" value="Ig-like_fold"/>
</dbReference>
<dbReference type="GO" id="GO:0016020">
    <property type="term" value="C:membrane"/>
    <property type="evidence" value="ECO:0007669"/>
    <property type="project" value="InterPro"/>
</dbReference>
<dbReference type="SUPFAM" id="SSF49313">
    <property type="entry name" value="Cadherin-like"/>
    <property type="match status" value="1"/>
</dbReference>
<reference evidence="2" key="1">
    <citation type="journal article" date="2014" name="Front. Microbiol.">
        <title>High frequency of phylogenetically diverse reductive dehalogenase-homologous genes in deep subseafloor sedimentary metagenomes.</title>
        <authorList>
            <person name="Kawai M."/>
            <person name="Futagami T."/>
            <person name="Toyoda A."/>
            <person name="Takaki Y."/>
            <person name="Nishi S."/>
            <person name="Hori S."/>
            <person name="Arai W."/>
            <person name="Tsubouchi T."/>
            <person name="Morono Y."/>
            <person name="Uchiyama I."/>
            <person name="Ito T."/>
            <person name="Fujiyama A."/>
            <person name="Inagaki F."/>
            <person name="Takami H."/>
        </authorList>
    </citation>
    <scope>NUCLEOTIDE SEQUENCE</scope>
    <source>
        <strain evidence="2">Expedition CK06-06</strain>
    </source>
</reference>
<gene>
    <name evidence="2" type="ORF">S01H4_20981</name>
</gene>
<evidence type="ECO:0000313" key="2">
    <source>
        <dbReference type="EMBL" id="GAG68929.1"/>
    </source>
</evidence>
<feature type="domain" description="Bacterial repeat" evidence="1">
    <location>
        <begin position="279"/>
        <end position="348"/>
    </location>
</feature>
<dbReference type="InterPro" id="IPR044060">
    <property type="entry name" value="Bacterial_rp_domain"/>
</dbReference>
<proteinExistence type="predicted"/>